<evidence type="ECO:0000313" key="8">
    <source>
        <dbReference type="EMBL" id="KAK7092614.1"/>
    </source>
</evidence>
<proteinExistence type="inferred from homology"/>
<dbReference type="Gene3D" id="3.90.1150.170">
    <property type="match status" value="1"/>
</dbReference>
<keyword evidence="5 7" id="KW-0456">Lyase</keyword>
<evidence type="ECO:0000256" key="7">
    <source>
        <dbReference type="RuleBase" id="RU000382"/>
    </source>
</evidence>
<dbReference type="InterPro" id="IPR015424">
    <property type="entry name" value="PyrdxlP-dep_Trfase"/>
</dbReference>
<feature type="modified residue" description="N6-(pyridoxal phosphate)lysine" evidence="6">
    <location>
        <position position="303"/>
    </location>
</feature>
<name>A0AAN9G2L8_9CAEN</name>
<evidence type="ECO:0000256" key="3">
    <source>
        <dbReference type="ARBA" id="ARBA00022793"/>
    </source>
</evidence>
<dbReference type="EMBL" id="JBAMIC010000021">
    <property type="protein sequence ID" value="KAK7092614.1"/>
    <property type="molecule type" value="Genomic_DNA"/>
</dbReference>
<dbReference type="AlphaFoldDB" id="A0AAN9G2L8"/>
<dbReference type="Gene3D" id="3.40.640.10">
    <property type="entry name" value="Type I PLP-dependent aspartate aminotransferase-like (Major domain)"/>
    <property type="match status" value="1"/>
</dbReference>
<dbReference type="PANTHER" id="PTHR45677">
    <property type="entry name" value="GLUTAMATE DECARBOXYLASE-RELATED"/>
    <property type="match status" value="1"/>
</dbReference>
<dbReference type="SUPFAM" id="SSF53383">
    <property type="entry name" value="PLP-dependent transferases"/>
    <property type="match status" value="1"/>
</dbReference>
<keyword evidence="4 6" id="KW-0663">Pyridoxal phosphate</keyword>
<keyword evidence="9" id="KW-1185">Reference proteome</keyword>
<comment type="caution">
    <text evidence="8">The sequence shown here is derived from an EMBL/GenBank/DDBJ whole genome shotgun (WGS) entry which is preliminary data.</text>
</comment>
<dbReference type="InterPro" id="IPR002129">
    <property type="entry name" value="PyrdxlP-dep_de-COase"/>
</dbReference>
<evidence type="ECO:0000256" key="6">
    <source>
        <dbReference type="PIRSR" id="PIRSR602129-50"/>
    </source>
</evidence>
<evidence type="ECO:0000256" key="5">
    <source>
        <dbReference type="ARBA" id="ARBA00023239"/>
    </source>
</evidence>
<evidence type="ECO:0000313" key="9">
    <source>
        <dbReference type="Proteomes" id="UP001374579"/>
    </source>
</evidence>
<dbReference type="GO" id="GO:0016831">
    <property type="term" value="F:carboxy-lyase activity"/>
    <property type="evidence" value="ECO:0007669"/>
    <property type="project" value="UniProtKB-KW"/>
</dbReference>
<organism evidence="8 9">
    <name type="scientific">Littorina saxatilis</name>
    <dbReference type="NCBI Taxonomy" id="31220"/>
    <lineage>
        <taxon>Eukaryota</taxon>
        <taxon>Metazoa</taxon>
        <taxon>Spiralia</taxon>
        <taxon>Lophotrochozoa</taxon>
        <taxon>Mollusca</taxon>
        <taxon>Gastropoda</taxon>
        <taxon>Caenogastropoda</taxon>
        <taxon>Littorinimorpha</taxon>
        <taxon>Littorinoidea</taxon>
        <taxon>Littorinidae</taxon>
        <taxon>Littorina</taxon>
    </lineage>
</organism>
<evidence type="ECO:0008006" key="10">
    <source>
        <dbReference type="Google" id="ProtNLM"/>
    </source>
</evidence>
<comment type="similarity">
    <text evidence="2 7">Belongs to the group II decarboxylase family.</text>
</comment>
<comment type="cofactor">
    <cofactor evidence="1 6 7">
        <name>pyridoxal 5'-phosphate</name>
        <dbReference type="ChEBI" id="CHEBI:597326"/>
    </cofactor>
</comment>
<dbReference type="InterPro" id="IPR015421">
    <property type="entry name" value="PyrdxlP-dep_Trfase_major"/>
</dbReference>
<evidence type="ECO:0000256" key="4">
    <source>
        <dbReference type="ARBA" id="ARBA00022898"/>
    </source>
</evidence>
<dbReference type="Proteomes" id="UP001374579">
    <property type="component" value="Unassembled WGS sequence"/>
</dbReference>
<dbReference type="GO" id="GO:0005737">
    <property type="term" value="C:cytoplasm"/>
    <property type="evidence" value="ECO:0007669"/>
    <property type="project" value="TreeGrafter"/>
</dbReference>
<accession>A0AAN9G2L8</accession>
<protein>
    <recommendedName>
        <fullName evidence="10">Cysteine sulfinic acid decarboxylase</fullName>
    </recommendedName>
</protein>
<gene>
    <name evidence="8" type="ORF">V1264_008335</name>
</gene>
<dbReference type="GO" id="GO:0019752">
    <property type="term" value="P:carboxylic acid metabolic process"/>
    <property type="evidence" value="ECO:0007669"/>
    <property type="project" value="InterPro"/>
</dbReference>
<evidence type="ECO:0000256" key="1">
    <source>
        <dbReference type="ARBA" id="ARBA00001933"/>
    </source>
</evidence>
<evidence type="ECO:0000256" key="2">
    <source>
        <dbReference type="ARBA" id="ARBA00009533"/>
    </source>
</evidence>
<dbReference type="Pfam" id="PF00282">
    <property type="entry name" value="Pyridoxal_deC"/>
    <property type="match status" value="1"/>
</dbReference>
<keyword evidence="3" id="KW-0210">Decarboxylase</keyword>
<sequence>MATSRSSPFLDPEVIKYMEDFNQLVMKEALQGGTDRKAKVIDFHIPQELEKIMKLDIGSEPETTDKMLEHCKRIIKYSVKTGHPHFYNQLYSGLEPYSLTGTWLTDALNTNIHTYEVAPVFVLIEKYLMEKMSSKIGFPDGEGIFCPGGSFSNLMAVHLARFRKCGPEIANTGLWGMPKMRLYQSDEAHYSLKKAGLFLGIGMDNVIPIATDDKGRVKADALDAQIQKDKAAGYIPLIYMATSGSTVLGCFDDLNAVADVCSKHKVWMHTDAAWGGGVLLSDKYKHLMSGVDRGDSVAWNLHKMANVPVQASAFVVKETGLLQKGNGLNAEYLFQPDKPYDTSYDIGDRSVQCGRRADAVKVWMQWKALGDSGMGERVERAYENADYFTRRLRESEGFRLVLSEFQCTNICFWYIPPCLRGKEETPEWWAKVGKVAPLIKAKMMKEGTMMIGYQPLTPKKFVNFFRIIIHNPLCDFSDMDLTVSEIKRLGDALTAEDF</sequence>
<reference evidence="8 9" key="1">
    <citation type="submission" date="2024-02" db="EMBL/GenBank/DDBJ databases">
        <title>Chromosome-scale genome assembly of the rough periwinkle Littorina saxatilis.</title>
        <authorList>
            <person name="De Jode A."/>
            <person name="Faria R."/>
            <person name="Formenti G."/>
            <person name="Sims Y."/>
            <person name="Smith T.P."/>
            <person name="Tracey A."/>
            <person name="Wood J.M.D."/>
            <person name="Zagrodzka Z.B."/>
            <person name="Johannesson K."/>
            <person name="Butlin R.K."/>
            <person name="Leder E.H."/>
        </authorList>
    </citation>
    <scope>NUCLEOTIDE SEQUENCE [LARGE SCALE GENOMIC DNA]</scope>
    <source>
        <strain evidence="8">Snail1</strain>
        <tissue evidence="8">Muscle</tissue>
    </source>
</reference>
<dbReference type="PANTHER" id="PTHR45677:SF8">
    <property type="entry name" value="CYSTEINE SULFINIC ACID DECARBOXYLASE"/>
    <property type="match status" value="1"/>
</dbReference>
<dbReference type="GO" id="GO:0030170">
    <property type="term" value="F:pyridoxal phosphate binding"/>
    <property type="evidence" value="ECO:0007669"/>
    <property type="project" value="InterPro"/>
</dbReference>